<dbReference type="EMBL" id="LJBN01000183">
    <property type="protein sequence ID" value="OOQ84316.1"/>
    <property type="molecule type" value="Genomic_DNA"/>
</dbReference>
<dbReference type="GO" id="GO:0006633">
    <property type="term" value="P:fatty acid biosynthetic process"/>
    <property type="evidence" value="ECO:0007669"/>
    <property type="project" value="InterPro"/>
</dbReference>
<feature type="domain" description="Ketosynthase family 3 (KS3)" evidence="8">
    <location>
        <begin position="14"/>
        <end position="430"/>
    </location>
</feature>
<dbReference type="InterPro" id="IPR016035">
    <property type="entry name" value="Acyl_Trfase/lysoPLipase"/>
</dbReference>
<dbReference type="Gene3D" id="3.90.180.10">
    <property type="entry name" value="Medium-chain alcohol dehydrogenases, catalytic domain"/>
    <property type="match status" value="1"/>
</dbReference>
<evidence type="ECO:0000256" key="6">
    <source>
        <dbReference type="ARBA" id="ARBA00023268"/>
    </source>
</evidence>
<dbReference type="InterPro" id="IPR001227">
    <property type="entry name" value="Ac_transferase_dom_sf"/>
</dbReference>
<dbReference type="InterPro" id="IPR036291">
    <property type="entry name" value="NAD(P)-bd_dom_sf"/>
</dbReference>
<sequence>MGSTTVHRPGEDESHPIAIVGMAMRLPGGVRSATDFWQLLSEGRDGNCVVPDSRYSEQGFYSDSMAHSVRMQRGYYLHEDLETLDTSFFDIEGLQPSRMDPQQKMLLQVVWDCLENAGQVDWQGKPIGCFVGTYGGDWEEIEVRDPQNAHNFHMIGHGKFSLANVISYEFHFNGPSMTIETGCSSSLVALHQACQSLILKDCSTAIVAGSNLIFTPTVGMHGSGLSVFSPSGISKCFDASADGYGRGEAVNAVCIKRLDDALRDGDQIRAVIRSSMVNCDGRSPGITTPSAKAQERLIRETYKRALISDLSQTAFIECHGTGTLAGDPIECSAIAKTFLKEIYIGSVKANVGHSEGASGLTSLIKAVLSLENRLIPPNIHFHQPNPRIPWENGRLRVPETLTAWPENRKERISISNFGIGGSNAHVILDSSSSFISTTLVNNEVQESKPLLLVVSAKSQEALLCREQSLLKYMSLHPNHLGDLAYTLGARRKHLSHRGFLVNANAVSPNVGAIKYSIASRAPDLTYVFTGQGAQWAGMGRELMGFKSFCDDIRSLDIVLQSLRKPPSWSLEVALADANIEQINTPQLAQTLSCALQIALVNLLAKWGVKPSTVVGHSSGEIAASYAAGAITAESAIALSYYRGLLVDELGNEGAMAAIGLGRAQVACYLRDGVVVACENSPNSVTLSGEFHQVDEVMSKIKTDHPNALCRMLRVNRAYHSDSMTAVGKVYEISIQSYIKPRENMIPMYSSVTGQTIVDPKQLNARYWVQNLVSPVLFWGAAESIMQDHPRSFFLEIGPHSALAGPLRDVFKSLADAKKEMLYASCVIRGQSQETSLLTAAGELFLGGIELDFEAINGHGKILTDLDPYPWQSGQHEWAESRISREWRFRKHAHHELLGSRVVESTHLEPSWRNMLHIDDAPWLWDHRIGGSTVFPCAGYIVMAGEAMRQITGCKNYRLRNLRLSKALTLDDRGRIEIFSNFRPARHAEETNGGWYEFTISSFRMGSWVKHCTGQVRNETSSPSPRDIRGLPRPVASRTWYEALNERGLEYGPKFRLLQHISAHPTQLLATASLERDGSSKIIDAPTIDQCLQLVGVAMSNGLPRRSGGIGMPVYVQEVFVGNTGPDVFLEATASEKTMGVTSGSVFAQWGAKVGIKIDGVEFMGFDKGSSEDGDQKLCSNLSWAPDVDLLPAGCLLSPSSPAKPTSDDSYAPRQQFFDMCILETARRIADLEPASEHLRKYQHWVNARSAAILKNIHSHVLPKDREFLEVPRDRWATIMTGLKWQIDETMPLSRQFAQLSFVVMENCVDIVQGRCQPLGLLLEDDGLSQLYDTGDSRNYEQFLRLLGHSQPDLKIIEIGAGTGATTAKALRCLHPEGRTRQYSRYVFTDISPAFFQSAMERFKSYEAIEFAVLDISQPPVDQEIESGNFDLVIASNVLHATCSIGETLKNIRSLLKPGGRVLIEEICSEAQPIELIMGVLPGWWVGENDNRVAAPYISVDRWQDELREAGFQDIHSASGETEIYMTSIVASIPSLSHCEKSNVNILYDSQPSGWEIQVAQRIEALGFPVRWCTISESPPANEDVISFLDIESPYLYTLADTQLAQLQQYLSSCTSTRVLWVTHSSQMRCLDPRYGLTLGFARTMRMEYEMDFDTIEVENFNEISADAVVDIYMKFQQQRYRMDTTVDHEYAIQNGLIHIPRYHWSNLSENLLEDPSPEAPKTLAVEHPGILDSLKWVEKDLNAMGEDEVDIDVKFVGLNFRDLMVSLGMLQGKTDIGLEGSGVVRRVGSGVTHIHEGDQVVFLTSSAFNTRVVVPGALVVAIPGQLQLDQAATIGCAYTTAAYCLLNVGRLQKDQSVLIHSAAGGVGIASIMLCQELGVQIYATVGNQEKAQYLTETFGIRKEHIFDSRSTSFATNLLKRTRGRGVDLVLNSLAGDLLLASWECVAEGGIMVEIGKRDLMGHAMLPMDRFLANRSFVGVDILSLTKSRPQVVLECLKTVSTLLAKKSIKPIQPMRIFAAGQITEAFKYMQEGKHMGKIVVEMPDDASKLPLSKTPRHISFCNDCAYLLVGGLGGLGRAVAQWMVENGAKYLVFLSRNAGAGEDDAKFVYDLQLQGCNSVLIQGDVAKLADVKRAAGASCKPVKGVIHMAMLMKDSPFFGMTHEQWTGALRPKVQGVWNLHEAFVFDQLDCFLMFSSVAAAAGSAGQANYTAANTFLGAFARYRQSLGLTASVLDVGWITDVGYVSQRPELLDMMRSKGFIPLRETHLLTAMQLLLSPPKMVDGVPSKFRDEHHLSVGLGLLWAQASNDLRCKDARYRQDPAARVTRSEPLSSNESSIKGFLQAVEENPEILKLAPTVDLLTKEMALLMGPYSAAVKNDDWAAMSEITVDSLVAVEARAWLKRNLEVDLGLVDIATAGTVHGVVTLTMAALSLKHAVKP</sequence>
<dbReference type="Pfam" id="PF23114">
    <property type="entry name" value="NAD-bd_HRPKS_sdrA"/>
    <property type="match status" value="1"/>
</dbReference>
<dbReference type="GO" id="GO:0032259">
    <property type="term" value="P:methylation"/>
    <property type="evidence" value="ECO:0007669"/>
    <property type="project" value="UniProtKB-KW"/>
</dbReference>
<evidence type="ECO:0000256" key="5">
    <source>
        <dbReference type="ARBA" id="ARBA00023002"/>
    </source>
</evidence>
<protein>
    <submittedName>
        <fullName evidence="10">Putative polyketide synthase</fullName>
    </submittedName>
</protein>
<dbReference type="InterPro" id="IPR014030">
    <property type="entry name" value="Ketoacyl_synth_N"/>
</dbReference>
<reference evidence="11" key="1">
    <citation type="submission" date="2015-09" db="EMBL/GenBank/DDBJ databases">
        <authorList>
            <person name="Fill T.P."/>
            <person name="Baretta J.F."/>
            <person name="de Almeida L.G."/>
            <person name="Rocha M."/>
            <person name="de Souza D.H."/>
            <person name="Malavazi I."/>
            <person name="Cerdeira L.T."/>
            <person name="Hong H."/>
            <person name="Samborskyy M."/>
            <person name="de Vasconcelos A.T."/>
            <person name="Leadlay P."/>
            <person name="Rodrigues-Filho E."/>
        </authorList>
    </citation>
    <scope>NUCLEOTIDE SEQUENCE [LARGE SCALE GENOMIC DNA]</scope>
    <source>
        <strain evidence="11">LaBioMMi 136</strain>
    </source>
</reference>
<dbReference type="GO" id="GO:0004315">
    <property type="term" value="F:3-oxoacyl-[acyl-carrier-protein] synthase activity"/>
    <property type="evidence" value="ECO:0007669"/>
    <property type="project" value="InterPro"/>
</dbReference>
<dbReference type="PANTHER" id="PTHR43775:SF49">
    <property type="entry name" value="SYNTHASE, PUTATIVE (JCVI)-RELATED"/>
    <property type="match status" value="1"/>
</dbReference>
<keyword evidence="2" id="KW-0597">Phosphoprotein</keyword>
<comment type="caution">
    <text evidence="10">The sequence shown here is derived from an EMBL/GenBank/DDBJ whole genome shotgun (WGS) entry which is preliminary data.</text>
</comment>
<dbReference type="PROSITE" id="PS52019">
    <property type="entry name" value="PKS_MFAS_DH"/>
    <property type="match status" value="1"/>
</dbReference>
<dbReference type="Pfam" id="PF00109">
    <property type="entry name" value="ketoacyl-synt"/>
    <property type="match status" value="1"/>
</dbReference>
<dbReference type="SUPFAM" id="SSF51735">
    <property type="entry name" value="NAD(P)-binding Rossmann-fold domains"/>
    <property type="match status" value="2"/>
</dbReference>
<dbReference type="InterPro" id="IPR016036">
    <property type="entry name" value="Malonyl_transacylase_ACP-bd"/>
</dbReference>
<dbReference type="InterPro" id="IPR049551">
    <property type="entry name" value="PKS_DH_C"/>
</dbReference>
<dbReference type="GO" id="GO:0016491">
    <property type="term" value="F:oxidoreductase activity"/>
    <property type="evidence" value="ECO:0007669"/>
    <property type="project" value="UniProtKB-KW"/>
</dbReference>
<dbReference type="GO" id="GO:1901336">
    <property type="term" value="P:lactone biosynthetic process"/>
    <property type="evidence" value="ECO:0007669"/>
    <property type="project" value="UniProtKB-ARBA"/>
</dbReference>
<dbReference type="Gene3D" id="3.40.47.10">
    <property type="match status" value="1"/>
</dbReference>
<evidence type="ECO:0000313" key="11">
    <source>
        <dbReference type="Proteomes" id="UP000190744"/>
    </source>
</evidence>
<dbReference type="Pfam" id="PF21089">
    <property type="entry name" value="PKS_DH_N"/>
    <property type="match status" value="1"/>
</dbReference>
<dbReference type="SUPFAM" id="SSF53901">
    <property type="entry name" value="Thiolase-like"/>
    <property type="match status" value="1"/>
</dbReference>
<dbReference type="PROSITE" id="PS00606">
    <property type="entry name" value="KS3_1"/>
    <property type="match status" value="1"/>
</dbReference>
<dbReference type="InterPro" id="IPR013217">
    <property type="entry name" value="Methyltransf_12"/>
</dbReference>
<dbReference type="Pfam" id="PF00698">
    <property type="entry name" value="Acyl_transf_1"/>
    <property type="match status" value="1"/>
</dbReference>
<keyword evidence="6" id="KW-0511">Multifunctional enzyme</keyword>
<dbReference type="GO" id="GO:0004312">
    <property type="term" value="F:fatty acid synthase activity"/>
    <property type="evidence" value="ECO:0007669"/>
    <property type="project" value="TreeGrafter"/>
</dbReference>
<dbReference type="InterPro" id="IPR020841">
    <property type="entry name" value="PKS_Beta-ketoAc_synthase_dom"/>
</dbReference>
<feature type="domain" description="PKS/mFAS DH" evidence="9">
    <location>
        <begin position="894"/>
        <end position="1171"/>
    </location>
</feature>
<dbReference type="Proteomes" id="UP000190744">
    <property type="component" value="Unassembled WGS sequence"/>
</dbReference>
<evidence type="ECO:0000259" key="9">
    <source>
        <dbReference type="PROSITE" id="PS52019"/>
    </source>
</evidence>
<evidence type="ECO:0000313" key="10">
    <source>
        <dbReference type="EMBL" id="OOQ84316.1"/>
    </source>
</evidence>
<dbReference type="Pfam" id="PF08242">
    <property type="entry name" value="Methyltransf_12"/>
    <property type="match status" value="1"/>
</dbReference>
<dbReference type="SUPFAM" id="SSF52151">
    <property type="entry name" value="FabD/lysophospholipase-like"/>
    <property type="match status" value="1"/>
</dbReference>
<dbReference type="FunFam" id="3.40.50.720:FF:000209">
    <property type="entry name" value="Polyketide synthase Pks12"/>
    <property type="match status" value="1"/>
</dbReference>
<dbReference type="InterPro" id="IPR020807">
    <property type="entry name" value="PKS_DH"/>
</dbReference>
<gene>
    <name evidence="10" type="ORF">PEBR_34171</name>
</gene>
<feature type="region of interest" description="N-terminal hotdog fold" evidence="7">
    <location>
        <begin position="894"/>
        <end position="1022"/>
    </location>
</feature>
<dbReference type="SMART" id="SM00829">
    <property type="entry name" value="PKS_ER"/>
    <property type="match status" value="1"/>
</dbReference>
<accession>A0A1S9RG30</accession>
<dbReference type="SMART" id="SM00822">
    <property type="entry name" value="PKS_KR"/>
    <property type="match status" value="1"/>
</dbReference>
<dbReference type="InterPro" id="IPR014031">
    <property type="entry name" value="Ketoacyl_synth_C"/>
</dbReference>
<feature type="active site" description="Proton donor; for dehydratase activity" evidence="7">
    <location>
        <position position="1088"/>
    </location>
</feature>
<dbReference type="SUPFAM" id="SSF55048">
    <property type="entry name" value="Probable ACP-binding domain of malonyl-CoA ACP transacylase"/>
    <property type="match status" value="1"/>
</dbReference>
<dbReference type="GO" id="GO:0044550">
    <property type="term" value="P:secondary metabolite biosynthetic process"/>
    <property type="evidence" value="ECO:0007669"/>
    <property type="project" value="TreeGrafter"/>
</dbReference>
<dbReference type="InterPro" id="IPR020843">
    <property type="entry name" value="ER"/>
</dbReference>
<dbReference type="SMART" id="SM00825">
    <property type="entry name" value="PKS_KS"/>
    <property type="match status" value="1"/>
</dbReference>
<dbReference type="SMART" id="SM00827">
    <property type="entry name" value="PKS_AT"/>
    <property type="match status" value="1"/>
</dbReference>
<dbReference type="InterPro" id="IPR011032">
    <property type="entry name" value="GroES-like_sf"/>
</dbReference>
<keyword evidence="5" id="KW-0560">Oxidoreductase</keyword>
<keyword evidence="1" id="KW-0596">Phosphopantetheine</keyword>
<dbReference type="CDD" id="cd02440">
    <property type="entry name" value="AdoMet_MTases"/>
    <property type="match status" value="1"/>
</dbReference>
<dbReference type="InterPro" id="IPR049900">
    <property type="entry name" value="PKS_mFAS_DH"/>
</dbReference>
<evidence type="ECO:0000256" key="1">
    <source>
        <dbReference type="ARBA" id="ARBA00022450"/>
    </source>
</evidence>
<dbReference type="Pfam" id="PF02801">
    <property type="entry name" value="Ketoacyl-synt_C"/>
    <property type="match status" value="1"/>
</dbReference>
<dbReference type="InterPro" id="IPR049552">
    <property type="entry name" value="PKS_DH_N"/>
</dbReference>
<dbReference type="SMART" id="SM00826">
    <property type="entry name" value="PKS_DH"/>
    <property type="match status" value="1"/>
</dbReference>
<dbReference type="GO" id="GO:0008168">
    <property type="term" value="F:methyltransferase activity"/>
    <property type="evidence" value="ECO:0007669"/>
    <property type="project" value="UniProtKB-KW"/>
</dbReference>
<dbReference type="SUPFAM" id="SSF53335">
    <property type="entry name" value="S-adenosyl-L-methionine-dependent methyltransferases"/>
    <property type="match status" value="1"/>
</dbReference>
<evidence type="ECO:0000256" key="3">
    <source>
        <dbReference type="ARBA" id="ARBA00022603"/>
    </source>
</evidence>
<dbReference type="CDD" id="cd05195">
    <property type="entry name" value="enoyl_red"/>
    <property type="match status" value="1"/>
</dbReference>
<dbReference type="Gene3D" id="3.40.50.720">
    <property type="entry name" value="NAD(P)-binding Rossmann-like Domain"/>
    <property type="match status" value="2"/>
</dbReference>
<dbReference type="Pfam" id="PF08659">
    <property type="entry name" value="KR"/>
    <property type="match status" value="1"/>
</dbReference>
<dbReference type="PANTHER" id="PTHR43775">
    <property type="entry name" value="FATTY ACID SYNTHASE"/>
    <property type="match status" value="1"/>
</dbReference>
<dbReference type="InterPro" id="IPR018201">
    <property type="entry name" value="Ketoacyl_synth_AS"/>
</dbReference>
<keyword evidence="4" id="KW-0808">Transferase</keyword>
<dbReference type="InterPro" id="IPR042104">
    <property type="entry name" value="PKS_dehydratase_sf"/>
</dbReference>
<dbReference type="Gene3D" id="3.40.50.150">
    <property type="entry name" value="Vaccinia Virus protein VP39"/>
    <property type="match status" value="1"/>
</dbReference>
<dbReference type="InterPro" id="IPR056501">
    <property type="entry name" value="NAD-bd_HRPKS_sdrA"/>
</dbReference>
<dbReference type="InterPro" id="IPR032821">
    <property type="entry name" value="PKS_assoc"/>
</dbReference>
<dbReference type="InterPro" id="IPR057326">
    <property type="entry name" value="KR_dom"/>
</dbReference>
<dbReference type="InterPro" id="IPR014043">
    <property type="entry name" value="Acyl_transferase_dom"/>
</dbReference>
<name>A0A1S9RG30_PENBI</name>
<dbReference type="PROSITE" id="PS52004">
    <property type="entry name" value="KS3_2"/>
    <property type="match status" value="1"/>
</dbReference>
<dbReference type="InterPro" id="IPR016039">
    <property type="entry name" value="Thiolase-like"/>
</dbReference>
<dbReference type="InterPro" id="IPR029063">
    <property type="entry name" value="SAM-dependent_MTases_sf"/>
</dbReference>
<evidence type="ECO:0000256" key="4">
    <source>
        <dbReference type="ARBA" id="ARBA00022679"/>
    </source>
</evidence>
<evidence type="ECO:0000256" key="2">
    <source>
        <dbReference type="ARBA" id="ARBA00022553"/>
    </source>
</evidence>
<evidence type="ECO:0000256" key="7">
    <source>
        <dbReference type="PROSITE-ProRule" id="PRU01363"/>
    </source>
</evidence>
<dbReference type="Pfam" id="PF13602">
    <property type="entry name" value="ADH_zinc_N_2"/>
    <property type="match status" value="1"/>
</dbReference>
<dbReference type="Gene3D" id="3.10.129.110">
    <property type="entry name" value="Polyketide synthase dehydratase"/>
    <property type="match status" value="1"/>
</dbReference>
<dbReference type="Gene3D" id="3.40.366.10">
    <property type="entry name" value="Malonyl-Coenzyme A Acyl Carrier Protein, domain 2"/>
    <property type="match status" value="1"/>
</dbReference>
<organism evidence="10 11">
    <name type="scientific">Penicillium brasilianum</name>
    <dbReference type="NCBI Taxonomy" id="104259"/>
    <lineage>
        <taxon>Eukaryota</taxon>
        <taxon>Fungi</taxon>
        <taxon>Dikarya</taxon>
        <taxon>Ascomycota</taxon>
        <taxon>Pezizomycotina</taxon>
        <taxon>Eurotiomycetes</taxon>
        <taxon>Eurotiomycetidae</taxon>
        <taxon>Eurotiales</taxon>
        <taxon>Aspergillaceae</taxon>
        <taxon>Penicillium</taxon>
    </lineage>
</organism>
<feature type="active site" description="Proton acceptor; for dehydratase activity" evidence="7">
    <location>
        <position position="926"/>
    </location>
</feature>
<evidence type="ECO:0000259" key="8">
    <source>
        <dbReference type="PROSITE" id="PS52004"/>
    </source>
</evidence>
<dbReference type="Pfam" id="PF08240">
    <property type="entry name" value="ADH_N"/>
    <property type="match status" value="1"/>
</dbReference>
<dbReference type="Pfam" id="PF16197">
    <property type="entry name" value="KAsynt_C_assoc"/>
    <property type="match status" value="1"/>
</dbReference>
<feature type="region of interest" description="C-terminal hotdog fold" evidence="7">
    <location>
        <begin position="1031"/>
        <end position="1171"/>
    </location>
</feature>
<dbReference type="InterPro" id="IPR050091">
    <property type="entry name" value="PKS_NRPS_Biosynth_Enz"/>
</dbReference>
<proteinExistence type="predicted"/>
<dbReference type="SUPFAM" id="SSF50129">
    <property type="entry name" value="GroES-like"/>
    <property type="match status" value="1"/>
</dbReference>
<dbReference type="Pfam" id="PF14765">
    <property type="entry name" value="PS-DH"/>
    <property type="match status" value="1"/>
</dbReference>
<dbReference type="CDD" id="cd00833">
    <property type="entry name" value="PKS"/>
    <property type="match status" value="1"/>
</dbReference>
<keyword evidence="3" id="KW-0489">Methyltransferase</keyword>
<dbReference type="InterPro" id="IPR013968">
    <property type="entry name" value="PKS_KR"/>
</dbReference>
<dbReference type="InterPro" id="IPR013154">
    <property type="entry name" value="ADH-like_N"/>
</dbReference>